<dbReference type="Proteomes" id="UP001055879">
    <property type="component" value="Linkage Group LG09"/>
</dbReference>
<evidence type="ECO:0000313" key="2">
    <source>
        <dbReference type="Proteomes" id="UP001055879"/>
    </source>
</evidence>
<dbReference type="EMBL" id="CM042055">
    <property type="protein sequence ID" value="KAI3701440.1"/>
    <property type="molecule type" value="Genomic_DNA"/>
</dbReference>
<proteinExistence type="predicted"/>
<reference evidence="1 2" key="2">
    <citation type="journal article" date="2022" name="Mol. Ecol. Resour.">
        <title>The genomes of chicory, endive, great burdock and yacon provide insights into Asteraceae paleo-polyploidization history and plant inulin production.</title>
        <authorList>
            <person name="Fan W."/>
            <person name="Wang S."/>
            <person name="Wang H."/>
            <person name="Wang A."/>
            <person name="Jiang F."/>
            <person name="Liu H."/>
            <person name="Zhao H."/>
            <person name="Xu D."/>
            <person name="Zhang Y."/>
        </authorList>
    </citation>
    <scope>NUCLEOTIDE SEQUENCE [LARGE SCALE GENOMIC DNA]</scope>
    <source>
        <strain evidence="2">cv. Niubang</strain>
    </source>
</reference>
<organism evidence="1 2">
    <name type="scientific">Arctium lappa</name>
    <name type="common">Greater burdock</name>
    <name type="synonym">Lappa major</name>
    <dbReference type="NCBI Taxonomy" id="4217"/>
    <lineage>
        <taxon>Eukaryota</taxon>
        <taxon>Viridiplantae</taxon>
        <taxon>Streptophyta</taxon>
        <taxon>Embryophyta</taxon>
        <taxon>Tracheophyta</taxon>
        <taxon>Spermatophyta</taxon>
        <taxon>Magnoliopsida</taxon>
        <taxon>eudicotyledons</taxon>
        <taxon>Gunneridae</taxon>
        <taxon>Pentapetalae</taxon>
        <taxon>asterids</taxon>
        <taxon>campanulids</taxon>
        <taxon>Asterales</taxon>
        <taxon>Asteraceae</taxon>
        <taxon>Carduoideae</taxon>
        <taxon>Cardueae</taxon>
        <taxon>Arctiinae</taxon>
        <taxon>Arctium</taxon>
    </lineage>
</organism>
<comment type="caution">
    <text evidence="1">The sequence shown here is derived from an EMBL/GenBank/DDBJ whole genome shotgun (WGS) entry which is preliminary data.</text>
</comment>
<name>A0ACB8ZZ68_ARCLA</name>
<reference evidence="2" key="1">
    <citation type="journal article" date="2022" name="Mol. Ecol. Resour.">
        <title>The genomes of chicory, endive, great burdock and yacon provide insights into Asteraceae palaeo-polyploidization history and plant inulin production.</title>
        <authorList>
            <person name="Fan W."/>
            <person name="Wang S."/>
            <person name="Wang H."/>
            <person name="Wang A."/>
            <person name="Jiang F."/>
            <person name="Liu H."/>
            <person name="Zhao H."/>
            <person name="Xu D."/>
            <person name="Zhang Y."/>
        </authorList>
    </citation>
    <scope>NUCLEOTIDE SEQUENCE [LARGE SCALE GENOMIC DNA]</scope>
    <source>
        <strain evidence="2">cv. Niubang</strain>
    </source>
</reference>
<accession>A0ACB8ZZ68</accession>
<protein>
    <submittedName>
        <fullName evidence="1">Uncharacterized protein</fullName>
    </submittedName>
</protein>
<gene>
    <name evidence="1" type="ORF">L6452_26519</name>
</gene>
<keyword evidence="2" id="KW-1185">Reference proteome</keyword>
<sequence length="249" mass="27271">MNAFFVLNEGIKAGIVELVDSKMGDKQLNWGKIGEKLRPRDILVVVISIPILDEKMMNYQSTPRSNRPRGFVVRNVLQFALFVAFSLWLLYQIRQPNSDGGSPGIQLSTDGIPNLLGRKGSAGLSKSTPDDHSGLTLEDVTNPGEDGEIPRYSKQIPEVEFRLKTGSEGNDRNTLLHGQDGHTKSNKDGSLTMAKSNITFPDENGIPQHVRDKFVGMETSESGNGTRVKIQSVIATRAGIRGHGTLEES</sequence>
<evidence type="ECO:0000313" key="1">
    <source>
        <dbReference type="EMBL" id="KAI3701440.1"/>
    </source>
</evidence>